<evidence type="ECO:0000313" key="2">
    <source>
        <dbReference type="Proteomes" id="UP001085076"/>
    </source>
</evidence>
<reference evidence="1" key="2">
    <citation type="journal article" date="2022" name="Hortic Res">
        <title>The genome of Dioscorea zingiberensis sheds light on the biosynthesis, origin and evolution of the medicinally important diosgenin saponins.</title>
        <authorList>
            <person name="Li Y."/>
            <person name="Tan C."/>
            <person name="Li Z."/>
            <person name="Guo J."/>
            <person name="Li S."/>
            <person name="Chen X."/>
            <person name="Wang C."/>
            <person name="Dai X."/>
            <person name="Yang H."/>
            <person name="Song W."/>
            <person name="Hou L."/>
            <person name="Xu J."/>
            <person name="Tong Z."/>
            <person name="Xu A."/>
            <person name="Yuan X."/>
            <person name="Wang W."/>
            <person name="Yang Q."/>
            <person name="Chen L."/>
            <person name="Sun Z."/>
            <person name="Wang K."/>
            <person name="Pan B."/>
            <person name="Chen J."/>
            <person name="Bao Y."/>
            <person name="Liu F."/>
            <person name="Qi X."/>
            <person name="Gang D.R."/>
            <person name="Wen J."/>
            <person name="Li J."/>
        </authorList>
    </citation>
    <scope>NUCLEOTIDE SEQUENCE</scope>
    <source>
        <strain evidence="1">Dzin_1.0</strain>
    </source>
</reference>
<evidence type="ECO:0000313" key="1">
    <source>
        <dbReference type="EMBL" id="KAJ0969174.1"/>
    </source>
</evidence>
<name>A0A9D5CA88_9LILI</name>
<dbReference type="Proteomes" id="UP001085076">
    <property type="component" value="Miscellaneous, Linkage group lg06"/>
</dbReference>
<dbReference type="AlphaFoldDB" id="A0A9D5CA88"/>
<protein>
    <submittedName>
        <fullName evidence="1">Uncharacterized protein</fullName>
    </submittedName>
</protein>
<accession>A0A9D5CA88</accession>
<dbReference type="EMBL" id="JAGGNH010000006">
    <property type="protein sequence ID" value="KAJ0969174.1"/>
    <property type="molecule type" value="Genomic_DNA"/>
</dbReference>
<proteinExistence type="predicted"/>
<organism evidence="1 2">
    <name type="scientific">Dioscorea zingiberensis</name>
    <dbReference type="NCBI Taxonomy" id="325984"/>
    <lineage>
        <taxon>Eukaryota</taxon>
        <taxon>Viridiplantae</taxon>
        <taxon>Streptophyta</taxon>
        <taxon>Embryophyta</taxon>
        <taxon>Tracheophyta</taxon>
        <taxon>Spermatophyta</taxon>
        <taxon>Magnoliopsida</taxon>
        <taxon>Liliopsida</taxon>
        <taxon>Dioscoreales</taxon>
        <taxon>Dioscoreaceae</taxon>
        <taxon>Dioscorea</taxon>
    </lineage>
</organism>
<reference evidence="1" key="1">
    <citation type="submission" date="2021-03" db="EMBL/GenBank/DDBJ databases">
        <authorList>
            <person name="Li Z."/>
            <person name="Yang C."/>
        </authorList>
    </citation>
    <scope>NUCLEOTIDE SEQUENCE</scope>
    <source>
        <strain evidence="1">Dzin_1.0</strain>
        <tissue evidence="1">Leaf</tissue>
    </source>
</reference>
<comment type="caution">
    <text evidence="1">The sequence shown here is derived from an EMBL/GenBank/DDBJ whole genome shotgun (WGS) entry which is preliminary data.</text>
</comment>
<gene>
    <name evidence="1" type="ORF">J5N97_022051</name>
</gene>
<sequence length="120" mass="14383">MDYISLWENRFDHEMTRELEEPSDSPYNTNEDNRNFVAEHSSREHFDSHTDCLIPSSPIRETLFQFNYKEQEASVYDTGIEEQNNKENEERPKRILHTRSTLDPAVYVVGTVIRKIRKYR</sequence>
<keyword evidence="2" id="KW-1185">Reference proteome</keyword>